<evidence type="ECO:0000313" key="11">
    <source>
        <dbReference type="Proteomes" id="UP001213691"/>
    </source>
</evidence>
<keyword evidence="2" id="KW-1003">Cell membrane</keyword>
<dbReference type="Proteomes" id="UP001213691">
    <property type="component" value="Unassembled WGS sequence"/>
</dbReference>
<evidence type="ECO:0000256" key="1">
    <source>
        <dbReference type="ARBA" id="ARBA00004651"/>
    </source>
</evidence>
<evidence type="ECO:0000313" key="10">
    <source>
        <dbReference type="EMBL" id="MDD8058890.1"/>
    </source>
</evidence>
<dbReference type="InterPro" id="IPR050250">
    <property type="entry name" value="Macrolide_Exporter_MacB"/>
</dbReference>
<sequence>MLHIKPILSSLMRSKSSPILLLLQIILSVAIVANASFIIYERLSLMQRESGYAEAQILTFSVYNFDPAIDNIKQNEVDQLILRALPNVIDASSSNMLPLSDSGWMDRYVDGPNEDTAKSTPGFAFYLGNDHLLNVMGAKLVAGRNFNPDEINTNIDDSGMLALVSQPLAKAFWGDESPLGKTMYQGTQTVTIIGVVDKLQGAWVDHENFEYSVIQNVDFGGNSSNKMYMVRALPEHIPALEEAIRSALHAENQNRVLDNFQTVAELKNRSYSNHRLMATVLSMMVVLLLLITALGLTGMVMFNIQRRTKQIGTRRALGARKRDIIQYFMVENYLICIVGGVIGGVLALVLGQQLMSLYSLPMVPVIYPIMSVIGLLVVTTLAVIVPATKAANISPAMATRSV</sequence>
<keyword evidence="11" id="KW-1185">Reference proteome</keyword>
<dbReference type="PANTHER" id="PTHR30572">
    <property type="entry name" value="MEMBRANE COMPONENT OF TRANSPORTER-RELATED"/>
    <property type="match status" value="1"/>
</dbReference>
<dbReference type="PANTHER" id="PTHR30572:SF4">
    <property type="entry name" value="ABC TRANSPORTER PERMEASE YTRF"/>
    <property type="match status" value="1"/>
</dbReference>
<evidence type="ECO:0000256" key="3">
    <source>
        <dbReference type="ARBA" id="ARBA00022692"/>
    </source>
</evidence>
<feature type="domain" description="MacB-like periplasmic core" evidence="9">
    <location>
        <begin position="22"/>
        <end position="246"/>
    </location>
</feature>
<dbReference type="Pfam" id="PF12704">
    <property type="entry name" value="MacB_PCD"/>
    <property type="match status" value="1"/>
</dbReference>
<reference evidence="10 11" key="1">
    <citation type="submission" date="2023-02" db="EMBL/GenBank/DDBJ databases">
        <title>Genome sequence of Shewanella metallivivens ER-Te-42B-Light, sp. nov., enriched from sulfide tube worms (Riftia pachyptila) isolated from Explorer Ridge in the Pacific Ocean.</title>
        <authorList>
            <person name="Maltman C."/>
            <person name="Kuzyk S.B."/>
            <person name="Kyndt J.A."/>
            <person name="Yurkov V."/>
        </authorList>
    </citation>
    <scope>NUCLEOTIDE SEQUENCE [LARGE SCALE GENOMIC DNA]</scope>
    <source>
        <strain evidence="10 11">ER-Te-42B-Light</strain>
    </source>
</reference>
<evidence type="ECO:0000256" key="6">
    <source>
        <dbReference type="ARBA" id="ARBA00038076"/>
    </source>
</evidence>
<comment type="subcellular location">
    <subcellularLocation>
        <location evidence="1">Cell membrane</location>
        <topology evidence="1">Multi-pass membrane protein</topology>
    </subcellularLocation>
</comment>
<feature type="transmembrane region" description="Helical" evidence="7">
    <location>
        <begin position="324"/>
        <end position="350"/>
    </location>
</feature>
<evidence type="ECO:0000256" key="7">
    <source>
        <dbReference type="SAM" id="Phobius"/>
    </source>
</evidence>
<keyword evidence="5 7" id="KW-0472">Membrane</keyword>
<evidence type="ECO:0000256" key="5">
    <source>
        <dbReference type="ARBA" id="ARBA00023136"/>
    </source>
</evidence>
<organism evidence="10 11">
    <name type="scientific">Shewanella metallivivens</name>
    <dbReference type="NCBI Taxonomy" id="2872342"/>
    <lineage>
        <taxon>Bacteria</taxon>
        <taxon>Pseudomonadati</taxon>
        <taxon>Pseudomonadota</taxon>
        <taxon>Gammaproteobacteria</taxon>
        <taxon>Alteromonadales</taxon>
        <taxon>Shewanellaceae</taxon>
        <taxon>Shewanella</taxon>
    </lineage>
</organism>
<feature type="transmembrane region" description="Helical" evidence="7">
    <location>
        <begin position="365"/>
        <end position="387"/>
    </location>
</feature>
<dbReference type="Pfam" id="PF02687">
    <property type="entry name" value="FtsX"/>
    <property type="match status" value="1"/>
</dbReference>
<gene>
    <name evidence="10" type="ORF">PQR79_07075</name>
</gene>
<feature type="domain" description="ABC3 transporter permease C-terminal" evidence="8">
    <location>
        <begin position="283"/>
        <end position="395"/>
    </location>
</feature>
<accession>A0ABT5TMG9</accession>
<evidence type="ECO:0000256" key="2">
    <source>
        <dbReference type="ARBA" id="ARBA00022475"/>
    </source>
</evidence>
<evidence type="ECO:0000256" key="4">
    <source>
        <dbReference type="ARBA" id="ARBA00022989"/>
    </source>
</evidence>
<proteinExistence type="inferred from homology"/>
<comment type="similarity">
    <text evidence="6">Belongs to the ABC-4 integral membrane protein family.</text>
</comment>
<dbReference type="EMBL" id="JAQQPZ010000004">
    <property type="protein sequence ID" value="MDD8058890.1"/>
    <property type="molecule type" value="Genomic_DNA"/>
</dbReference>
<keyword evidence="3 7" id="KW-0812">Transmembrane</keyword>
<dbReference type="RefSeq" id="WP_238106833.1">
    <property type="nucleotide sequence ID" value="NZ_JAQQPZ010000004.1"/>
</dbReference>
<evidence type="ECO:0000259" key="8">
    <source>
        <dbReference type="Pfam" id="PF02687"/>
    </source>
</evidence>
<dbReference type="InterPro" id="IPR025857">
    <property type="entry name" value="MacB_PCD"/>
</dbReference>
<feature type="transmembrane region" description="Helical" evidence="7">
    <location>
        <begin position="276"/>
        <end position="304"/>
    </location>
</feature>
<comment type="caution">
    <text evidence="10">The sequence shown here is derived from an EMBL/GenBank/DDBJ whole genome shotgun (WGS) entry which is preliminary data.</text>
</comment>
<protein>
    <submittedName>
        <fullName evidence="10">FtsX-like permease family protein</fullName>
    </submittedName>
</protein>
<keyword evidence="4 7" id="KW-1133">Transmembrane helix</keyword>
<name>A0ABT5TMG9_9GAMM</name>
<dbReference type="InterPro" id="IPR003838">
    <property type="entry name" value="ABC3_permease_C"/>
</dbReference>
<evidence type="ECO:0000259" key="9">
    <source>
        <dbReference type="Pfam" id="PF12704"/>
    </source>
</evidence>